<dbReference type="Pfam" id="PF00496">
    <property type="entry name" value="SBP_bac_5"/>
    <property type="match status" value="1"/>
</dbReference>
<feature type="domain" description="Solute-binding protein family 5" evidence="4">
    <location>
        <begin position="3"/>
        <end position="100"/>
    </location>
</feature>
<dbReference type="Gene3D" id="3.10.105.10">
    <property type="entry name" value="Dipeptide-binding Protein, Domain 3"/>
    <property type="match status" value="1"/>
</dbReference>
<proteinExistence type="inferred from homology"/>
<dbReference type="EMBL" id="BART01011053">
    <property type="protein sequence ID" value="GAG80176.1"/>
    <property type="molecule type" value="Genomic_DNA"/>
</dbReference>
<evidence type="ECO:0000256" key="2">
    <source>
        <dbReference type="ARBA" id="ARBA00022448"/>
    </source>
</evidence>
<gene>
    <name evidence="5" type="ORF">S01H4_23735</name>
</gene>
<keyword evidence="2" id="KW-0813">Transport</keyword>
<evidence type="ECO:0000313" key="5">
    <source>
        <dbReference type="EMBL" id="GAG80176.1"/>
    </source>
</evidence>
<dbReference type="GO" id="GO:0015833">
    <property type="term" value="P:peptide transport"/>
    <property type="evidence" value="ECO:0007669"/>
    <property type="project" value="TreeGrafter"/>
</dbReference>
<evidence type="ECO:0000259" key="4">
    <source>
        <dbReference type="Pfam" id="PF00496"/>
    </source>
</evidence>
<organism evidence="5">
    <name type="scientific">marine sediment metagenome</name>
    <dbReference type="NCBI Taxonomy" id="412755"/>
    <lineage>
        <taxon>unclassified sequences</taxon>
        <taxon>metagenomes</taxon>
        <taxon>ecological metagenomes</taxon>
    </lineage>
</organism>
<sequence length="111" mass="12571">MPISEPTTRLLAFESGDVDVIIDPLPQKVAQYEKMDNYRVVKGPNTRIVWLGFNSGAEPFDNKLLRQAVAYAINYEDIIEYVCEGQVRPAPGPVPPEVMTKPIKTWFTYDP</sequence>
<accession>X1C6Z2</accession>
<dbReference type="InterPro" id="IPR039424">
    <property type="entry name" value="SBP_5"/>
</dbReference>
<dbReference type="Gene3D" id="3.40.190.10">
    <property type="entry name" value="Periplasmic binding protein-like II"/>
    <property type="match status" value="1"/>
</dbReference>
<dbReference type="AlphaFoldDB" id="X1C6Z2"/>
<evidence type="ECO:0000256" key="3">
    <source>
        <dbReference type="ARBA" id="ARBA00022729"/>
    </source>
</evidence>
<dbReference type="SUPFAM" id="SSF53850">
    <property type="entry name" value="Periplasmic binding protein-like II"/>
    <property type="match status" value="1"/>
</dbReference>
<keyword evidence="3" id="KW-0732">Signal</keyword>
<feature type="non-terminal residue" evidence="5">
    <location>
        <position position="111"/>
    </location>
</feature>
<dbReference type="PANTHER" id="PTHR30290:SF9">
    <property type="entry name" value="OLIGOPEPTIDE-BINDING PROTEIN APPA"/>
    <property type="match status" value="1"/>
</dbReference>
<dbReference type="InterPro" id="IPR000914">
    <property type="entry name" value="SBP_5_dom"/>
</dbReference>
<reference evidence="5" key="1">
    <citation type="journal article" date="2014" name="Front. Microbiol.">
        <title>High frequency of phylogenetically diverse reductive dehalogenase-homologous genes in deep subseafloor sedimentary metagenomes.</title>
        <authorList>
            <person name="Kawai M."/>
            <person name="Futagami T."/>
            <person name="Toyoda A."/>
            <person name="Takaki Y."/>
            <person name="Nishi S."/>
            <person name="Hori S."/>
            <person name="Arai W."/>
            <person name="Tsubouchi T."/>
            <person name="Morono Y."/>
            <person name="Uchiyama I."/>
            <person name="Ito T."/>
            <person name="Fujiyama A."/>
            <person name="Inagaki F."/>
            <person name="Takami H."/>
        </authorList>
    </citation>
    <scope>NUCLEOTIDE SEQUENCE</scope>
    <source>
        <strain evidence="5">Expedition CK06-06</strain>
    </source>
</reference>
<name>X1C6Z2_9ZZZZ</name>
<protein>
    <recommendedName>
        <fullName evidence="4">Solute-binding protein family 5 domain-containing protein</fullName>
    </recommendedName>
</protein>
<dbReference type="PANTHER" id="PTHR30290">
    <property type="entry name" value="PERIPLASMIC BINDING COMPONENT OF ABC TRANSPORTER"/>
    <property type="match status" value="1"/>
</dbReference>
<comment type="caution">
    <text evidence="5">The sequence shown here is derived from an EMBL/GenBank/DDBJ whole genome shotgun (WGS) entry which is preliminary data.</text>
</comment>
<comment type="similarity">
    <text evidence="1">Belongs to the bacterial solute-binding protein 5 family.</text>
</comment>
<dbReference type="GO" id="GO:1904680">
    <property type="term" value="F:peptide transmembrane transporter activity"/>
    <property type="evidence" value="ECO:0007669"/>
    <property type="project" value="TreeGrafter"/>
</dbReference>
<evidence type="ECO:0000256" key="1">
    <source>
        <dbReference type="ARBA" id="ARBA00005695"/>
    </source>
</evidence>